<feature type="chain" id="PRO_5004735527" description="BPTI/Kunitz inhibitor domain-containing protein" evidence="4">
    <location>
        <begin position="18"/>
        <end position="326"/>
    </location>
</feature>
<dbReference type="GO" id="GO:0005615">
    <property type="term" value="C:extracellular space"/>
    <property type="evidence" value="ECO:0007669"/>
    <property type="project" value="TreeGrafter"/>
</dbReference>
<dbReference type="PANTHER" id="PTHR10083">
    <property type="entry name" value="KUNITZ-TYPE PROTEASE INHIBITOR-RELATED"/>
    <property type="match status" value="1"/>
</dbReference>
<keyword evidence="2" id="KW-0722">Serine protease inhibitor</keyword>
<protein>
    <recommendedName>
        <fullName evidence="5">BPTI/Kunitz inhibitor domain-containing protein</fullName>
    </recommendedName>
</protein>
<dbReference type="SMART" id="SM00131">
    <property type="entry name" value="KU"/>
    <property type="match status" value="4"/>
</dbReference>
<proteinExistence type="evidence at transcript level"/>
<keyword evidence="3" id="KW-1015">Disulfide bond</keyword>
<dbReference type="InterPro" id="IPR050098">
    <property type="entry name" value="TFPI/VKTCI-like"/>
</dbReference>
<dbReference type="PANTHER" id="PTHR10083:SF374">
    <property type="entry name" value="BPTI_KUNITZ INHIBITOR DOMAIN-CONTAINING PROTEIN"/>
    <property type="match status" value="1"/>
</dbReference>
<dbReference type="PROSITE" id="PS50279">
    <property type="entry name" value="BPTI_KUNITZ_2"/>
    <property type="match status" value="3"/>
</dbReference>
<evidence type="ECO:0000256" key="1">
    <source>
        <dbReference type="ARBA" id="ARBA00022690"/>
    </source>
</evidence>
<dbReference type="EMBL" id="GANP01014485">
    <property type="protein sequence ID" value="JAB69983.1"/>
    <property type="molecule type" value="mRNA"/>
</dbReference>
<feature type="signal peptide" evidence="4">
    <location>
        <begin position="1"/>
        <end position="17"/>
    </location>
</feature>
<feature type="domain" description="BPTI/Kunitz inhibitor" evidence="5">
    <location>
        <begin position="89"/>
        <end position="140"/>
    </location>
</feature>
<keyword evidence="1" id="KW-0646">Protease inhibitor</keyword>
<sequence>MLIQFVWILAIAAKGLCSTSCQSSTIVNVCQQDPDTGSGTKRLFFFYDWRTDNCIEKMVFPPDDDDNENKFVGQELCNTKCRRNVPKECFEDPENRWGNQDIERWTYNSSSLKCEKFRWKGGRGPRDNIFESYAACNNRCRIADLGLCAYRYRTKCKHGDDLYIWYNYEKQRCEILPPDYCPTHGNAFYTFRHCYQRCGRFVEDKCKLPIQNMSFCSQFEYRYGYNTKTEKCEKFWGCEDGGNSFDTARACWEACTTEKLKHRCVQDPDYRFSGVVNKYYYDINTHSCISKYMFRGYVPGDSNIFHTQKDCEATCMATYQYEEDWL</sequence>
<evidence type="ECO:0000256" key="4">
    <source>
        <dbReference type="SAM" id="SignalP"/>
    </source>
</evidence>
<dbReference type="AlphaFoldDB" id="V5HAC5"/>
<dbReference type="GO" id="GO:0004867">
    <property type="term" value="F:serine-type endopeptidase inhibitor activity"/>
    <property type="evidence" value="ECO:0007669"/>
    <property type="project" value="UniProtKB-KW"/>
</dbReference>
<evidence type="ECO:0000313" key="6">
    <source>
        <dbReference type="EMBL" id="JAB69983.1"/>
    </source>
</evidence>
<evidence type="ECO:0000256" key="3">
    <source>
        <dbReference type="ARBA" id="ARBA00023157"/>
    </source>
</evidence>
<dbReference type="Gene3D" id="4.10.410.10">
    <property type="entry name" value="Pancreatic trypsin inhibitor Kunitz domain"/>
    <property type="match status" value="4"/>
</dbReference>
<dbReference type="Pfam" id="PF00014">
    <property type="entry name" value="Kunitz_BPTI"/>
    <property type="match status" value="3"/>
</dbReference>
<evidence type="ECO:0000259" key="5">
    <source>
        <dbReference type="PROSITE" id="PS50279"/>
    </source>
</evidence>
<dbReference type="SUPFAM" id="SSF57362">
    <property type="entry name" value="BPTI-like"/>
    <property type="match status" value="4"/>
</dbReference>
<accession>V5HAC5</accession>
<organism evidence="6">
    <name type="scientific">Ixodes ricinus</name>
    <name type="common">Common tick</name>
    <name type="synonym">Acarus ricinus</name>
    <dbReference type="NCBI Taxonomy" id="34613"/>
    <lineage>
        <taxon>Eukaryota</taxon>
        <taxon>Metazoa</taxon>
        <taxon>Ecdysozoa</taxon>
        <taxon>Arthropoda</taxon>
        <taxon>Chelicerata</taxon>
        <taxon>Arachnida</taxon>
        <taxon>Acari</taxon>
        <taxon>Parasitiformes</taxon>
        <taxon>Ixodida</taxon>
        <taxon>Ixodoidea</taxon>
        <taxon>Ixodidae</taxon>
        <taxon>Ixodinae</taxon>
        <taxon>Ixodes</taxon>
    </lineage>
</organism>
<name>V5HAC5_IXORI</name>
<feature type="domain" description="BPTI/Kunitz inhibitor" evidence="5">
    <location>
        <begin position="206"/>
        <end position="255"/>
    </location>
</feature>
<evidence type="ECO:0000256" key="2">
    <source>
        <dbReference type="ARBA" id="ARBA00022900"/>
    </source>
</evidence>
<keyword evidence="4" id="KW-0732">Signal</keyword>
<feature type="domain" description="BPTI/Kunitz inhibitor" evidence="5">
    <location>
        <begin position="255"/>
        <end position="315"/>
    </location>
</feature>
<dbReference type="InterPro" id="IPR036880">
    <property type="entry name" value="Kunitz_BPTI_sf"/>
</dbReference>
<dbReference type="InterPro" id="IPR002223">
    <property type="entry name" value="Kunitz_BPTI"/>
</dbReference>
<reference evidence="6" key="1">
    <citation type="journal article" date="2015" name="Sci. Rep.">
        <title>Tissue- and time-dependent transcription in Ixodes ricinus salivary glands and midguts when blood feeding on the vertebrate host.</title>
        <authorList>
            <person name="Kotsyfakis M."/>
            <person name="Schwarz A."/>
            <person name="Erhart J."/>
            <person name="Ribeiro J.M."/>
        </authorList>
    </citation>
    <scope>NUCLEOTIDE SEQUENCE</scope>
    <source>
        <tissue evidence="6">Salivary gland and midgut</tissue>
    </source>
</reference>